<dbReference type="EMBL" id="JFGV01000030">
    <property type="protein sequence ID" value="EYU15176.1"/>
    <property type="molecule type" value="Genomic_DNA"/>
</dbReference>
<dbReference type="GO" id="GO:0005886">
    <property type="term" value="C:plasma membrane"/>
    <property type="evidence" value="ECO:0007669"/>
    <property type="project" value="UniProtKB-SubCell"/>
</dbReference>
<gene>
    <name evidence="10" type="ORF">BA1DRAFT_02264</name>
</gene>
<keyword evidence="7" id="KW-0175">Coiled coil</keyword>
<dbReference type="AlphaFoldDB" id="A0A022PHN3"/>
<dbReference type="PANTHER" id="PTHR30462:SF2">
    <property type="entry name" value="INTERMEMBRANE TRANSPORT PROTEIN PQIB"/>
    <property type="match status" value="1"/>
</dbReference>
<dbReference type="InterPro" id="IPR003399">
    <property type="entry name" value="Mce/MlaD"/>
</dbReference>
<comment type="caution">
    <text evidence="10">The sequence shown here is derived from an EMBL/GenBank/DDBJ whole genome shotgun (WGS) entry which is preliminary data.</text>
</comment>
<feature type="domain" description="Mce/MlaD" evidence="9">
    <location>
        <begin position="160"/>
        <end position="246"/>
    </location>
</feature>
<dbReference type="NCBIfam" id="NF008070">
    <property type="entry name" value="PRK10807.1"/>
    <property type="match status" value="1"/>
</dbReference>
<dbReference type="PANTHER" id="PTHR30462">
    <property type="entry name" value="INTERMEMBRANE TRANSPORT PROTEIN PQIB-RELATED"/>
    <property type="match status" value="1"/>
</dbReference>
<feature type="domain" description="Mce/MlaD" evidence="9">
    <location>
        <begin position="45"/>
        <end position="136"/>
    </location>
</feature>
<evidence type="ECO:0000256" key="2">
    <source>
        <dbReference type="ARBA" id="ARBA00022475"/>
    </source>
</evidence>
<protein>
    <submittedName>
        <fullName evidence="10">Qaraquat-inducible protein B</fullName>
    </submittedName>
</protein>
<feature type="domain" description="Mce/MlaD" evidence="9">
    <location>
        <begin position="291"/>
        <end position="391"/>
    </location>
</feature>
<accession>A0A022PHN3</accession>
<reference evidence="10 11" key="1">
    <citation type="submission" date="2014-03" db="EMBL/GenBank/DDBJ databases">
        <title>Draft Genome of Photorhabdus luminescens BA1, an Egyptian Isolate.</title>
        <authorList>
            <person name="Ghazal S."/>
            <person name="Hurst S.G.IV."/>
            <person name="Morris K."/>
            <person name="Thomas K."/>
            <person name="Tisa L.S."/>
        </authorList>
    </citation>
    <scope>NUCLEOTIDE SEQUENCE [LARGE SCALE GENOMIC DNA]</scope>
    <source>
        <strain evidence="10 11">BA1</strain>
    </source>
</reference>
<evidence type="ECO:0000256" key="5">
    <source>
        <dbReference type="ARBA" id="ARBA00022989"/>
    </source>
</evidence>
<keyword evidence="3" id="KW-0997">Cell inner membrane</keyword>
<keyword evidence="2" id="KW-1003">Cell membrane</keyword>
<evidence type="ECO:0000259" key="9">
    <source>
        <dbReference type="Pfam" id="PF02470"/>
    </source>
</evidence>
<evidence type="ECO:0000256" key="8">
    <source>
        <dbReference type="SAM" id="Phobius"/>
    </source>
</evidence>
<evidence type="ECO:0000256" key="3">
    <source>
        <dbReference type="ARBA" id="ARBA00022519"/>
    </source>
</evidence>
<feature type="transmembrane region" description="Helical" evidence="8">
    <location>
        <begin position="21"/>
        <end position="41"/>
    </location>
</feature>
<keyword evidence="4 8" id="KW-0812">Transmembrane</keyword>
<organism evidence="10 11">
    <name type="scientific">Photorhabdus aegyptia</name>
    <dbReference type="NCBI Taxonomy" id="2805098"/>
    <lineage>
        <taxon>Bacteria</taxon>
        <taxon>Pseudomonadati</taxon>
        <taxon>Pseudomonadota</taxon>
        <taxon>Gammaproteobacteria</taxon>
        <taxon>Enterobacterales</taxon>
        <taxon>Morganellaceae</taxon>
        <taxon>Photorhabdus</taxon>
    </lineage>
</organism>
<keyword evidence="6 8" id="KW-0472">Membrane</keyword>
<evidence type="ECO:0000313" key="11">
    <source>
        <dbReference type="Proteomes" id="UP000023464"/>
    </source>
</evidence>
<dbReference type="PATRIC" id="fig|1393736.3.peg.2307"/>
<comment type="subcellular location">
    <subcellularLocation>
        <location evidence="1">Cell inner membrane</location>
    </subcellularLocation>
</comment>
<feature type="coiled-coil region" evidence="7">
    <location>
        <begin position="440"/>
        <end position="467"/>
    </location>
</feature>
<name>A0A022PHN3_9GAMM</name>
<dbReference type="RefSeq" id="WP_036778864.1">
    <property type="nucleotide sequence ID" value="NZ_CAWLTM010000085.1"/>
</dbReference>
<evidence type="ECO:0000256" key="6">
    <source>
        <dbReference type="ARBA" id="ARBA00023136"/>
    </source>
</evidence>
<dbReference type="Pfam" id="PF02470">
    <property type="entry name" value="MlaD"/>
    <property type="match status" value="3"/>
</dbReference>
<dbReference type="InterPro" id="IPR051800">
    <property type="entry name" value="PqiA-PqiB_transport"/>
</dbReference>
<sequence>MTDKVEDQSQAKIDKIKSWSPVWIVPIVTVLIGAWILFYHFSHQGPEVTLITSNAEGIEAGKTKIKSRSVDVGVVEKVMLSDNLSQVIIKARLNDGMENLLRSDSAFWVVKPQIGRDGISGLGTLLSGAFIELQPGKNGDEEDKFNLLDSPPLASPDAKGIRVILISDKAGQLNPGDPVLFRGYRVGSVETNEFEPKSHLMRYQLFINAPYDGLLTTNVRFWKESGITLDMSSQGVRVEMASLSTLFGGGVSFDVPKGWELGEPIKEKATYKLFDNQRSIQDSLYTKHKDYLLLFSDSVRGLQPGAPVEFRGIRMGTVAKVPFYSEGMRQRLDNDFRIPVLISIEPERFEKELGEGFDVEKELNSITKRGLRASLKSGNLLTGALFIDLDFYPNEKGWVGPYEIAGYPLLPTISGGLAQIQHKVIAALDKINNMPVEPMFNQAIRTLEESQKAIRKAQQTLDELNKVLANPETKDLPKDIQKTLQEFNRSMQGFQPGSPAYNKMLDNMQRLDQVLSELRPVLRTLNNKSNALVFEAKPIEDPEPKRAKK</sequence>
<dbReference type="Proteomes" id="UP000023464">
    <property type="component" value="Unassembled WGS sequence"/>
</dbReference>
<keyword evidence="5 8" id="KW-1133">Transmembrane helix</keyword>
<proteinExistence type="predicted"/>
<evidence type="ECO:0000256" key="4">
    <source>
        <dbReference type="ARBA" id="ARBA00022692"/>
    </source>
</evidence>
<evidence type="ECO:0000313" key="10">
    <source>
        <dbReference type="EMBL" id="EYU15176.1"/>
    </source>
</evidence>
<evidence type="ECO:0000256" key="1">
    <source>
        <dbReference type="ARBA" id="ARBA00004533"/>
    </source>
</evidence>
<evidence type="ECO:0000256" key="7">
    <source>
        <dbReference type="SAM" id="Coils"/>
    </source>
</evidence>
<keyword evidence="11" id="KW-1185">Reference proteome</keyword>